<evidence type="ECO:0000313" key="3">
    <source>
        <dbReference type="WBParaSite" id="MBELARI_LOCUS451"/>
    </source>
</evidence>
<evidence type="ECO:0000313" key="2">
    <source>
        <dbReference type="Proteomes" id="UP000887575"/>
    </source>
</evidence>
<proteinExistence type="predicted"/>
<sequence length="286" mass="32526">MQFLLALLLGTALGHPTTIVEVEETDDFIQLREKHSLFCAQKCASSLRTGVLAALGTHSTPYSSLLAPFHHIFSNTENTGHSLRKSEYTCRSVFNFDNCLSSCGSSPERDTWLQAISHWTLFCTLIKQSSKAVIEYVQCESEHMREAVKHCGHLNIYPRSSFTIFCRQFDKYHRCYQKLKHNCTEPGHAIKQQIDDAVQKTFERLMKLNSNRVRIPNRCTSWINGHTTNNDDEDEERNEGLPLKSTPHRSADSQIVHQIPVLREVPTESPSNSEPTTVEVDLITAH</sequence>
<organism evidence="2 3">
    <name type="scientific">Mesorhabditis belari</name>
    <dbReference type="NCBI Taxonomy" id="2138241"/>
    <lineage>
        <taxon>Eukaryota</taxon>
        <taxon>Metazoa</taxon>
        <taxon>Ecdysozoa</taxon>
        <taxon>Nematoda</taxon>
        <taxon>Chromadorea</taxon>
        <taxon>Rhabditida</taxon>
        <taxon>Rhabditina</taxon>
        <taxon>Rhabditomorpha</taxon>
        <taxon>Rhabditoidea</taxon>
        <taxon>Rhabditidae</taxon>
        <taxon>Mesorhabditinae</taxon>
        <taxon>Mesorhabditis</taxon>
    </lineage>
</organism>
<name>A0AAF3FES6_9BILA</name>
<evidence type="ECO:0000256" key="1">
    <source>
        <dbReference type="SAM" id="MobiDB-lite"/>
    </source>
</evidence>
<protein>
    <submittedName>
        <fullName evidence="3">Uncharacterized protein</fullName>
    </submittedName>
</protein>
<feature type="region of interest" description="Disordered" evidence="1">
    <location>
        <begin position="221"/>
        <end position="286"/>
    </location>
</feature>
<dbReference type="WBParaSite" id="MBELARI_LOCUS451">
    <property type="protein sequence ID" value="MBELARI_LOCUS451"/>
    <property type="gene ID" value="MBELARI_LOCUS451"/>
</dbReference>
<dbReference type="AlphaFoldDB" id="A0AAF3FES6"/>
<dbReference type="Proteomes" id="UP000887575">
    <property type="component" value="Unassembled WGS sequence"/>
</dbReference>
<keyword evidence="2" id="KW-1185">Reference proteome</keyword>
<reference evidence="3" key="1">
    <citation type="submission" date="2024-02" db="UniProtKB">
        <authorList>
            <consortium name="WormBaseParasite"/>
        </authorList>
    </citation>
    <scope>IDENTIFICATION</scope>
</reference>
<accession>A0AAF3FES6</accession>